<reference evidence="2" key="1">
    <citation type="submission" date="2021-01" db="EMBL/GenBank/DDBJ databases">
        <title>Phytophthora aleatoria, a newly-described species from Pinus radiata is distinct from Phytophthora cactorum isolates based on comparative genomics.</title>
        <authorList>
            <person name="Mcdougal R."/>
            <person name="Panda P."/>
            <person name="Williams N."/>
            <person name="Studholme D.J."/>
        </authorList>
    </citation>
    <scope>NUCLEOTIDE SEQUENCE</scope>
    <source>
        <strain evidence="2">NZFS 3830</strain>
    </source>
</reference>
<feature type="compositionally biased region" description="Basic and acidic residues" evidence="1">
    <location>
        <begin position="20"/>
        <end position="30"/>
    </location>
</feature>
<comment type="caution">
    <text evidence="2">The sequence shown here is derived from an EMBL/GenBank/DDBJ whole genome shotgun (WGS) entry which is preliminary data.</text>
</comment>
<dbReference type="AlphaFoldDB" id="A0A8T1TU92"/>
<feature type="non-terminal residue" evidence="2">
    <location>
        <position position="1"/>
    </location>
</feature>
<name>A0A8T1TU92_9STRA</name>
<feature type="region of interest" description="Disordered" evidence="1">
    <location>
        <begin position="1"/>
        <end position="30"/>
    </location>
</feature>
<dbReference type="EMBL" id="JAENGZ010001874">
    <property type="protein sequence ID" value="KAG6945840.1"/>
    <property type="molecule type" value="Genomic_DNA"/>
</dbReference>
<sequence>VEPTGEGTTWQLRALNTPPRKGDDHPGPRHEEVRLVVCLPQPQWSQTPVPRSPNPLVTSVYHLSTHRVLFVFSDPPCKSVYSELGETGHAEPQNPTRKISCFTSPSPR</sequence>
<organism evidence="2 3">
    <name type="scientific">Phytophthora cactorum</name>
    <dbReference type="NCBI Taxonomy" id="29920"/>
    <lineage>
        <taxon>Eukaryota</taxon>
        <taxon>Sar</taxon>
        <taxon>Stramenopiles</taxon>
        <taxon>Oomycota</taxon>
        <taxon>Peronosporomycetes</taxon>
        <taxon>Peronosporales</taxon>
        <taxon>Peronosporaceae</taxon>
        <taxon>Phytophthora</taxon>
    </lineage>
</organism>
<accession>A0A8T1TU92</accession>
<feature type="compositionally biased region" description="Polar residues" evidence="1">
    <location>
        <begin position="1"/>
        <end position="11"/>
    </location>
</feature>
<evidence type="ECO:0000313" key="2">
    <source>
        <dbReference type="EMBL" id="KAG6945840.1"/>
    </source>
</evidence>
<feature type="region of interest" description="Disordered" evidence="1">
    <location>
        <begin position="83"/>
        <end position="108"/>
    </location>
</feature>
<proteinExistence type="predicted"/>
<feature type="compositionally biased region" description="Polar residues" evidence="1">
    <location>
        <begin position="93"/>
        <end position="108"/>
    </location>
</feature>
<evidence type="ECO:0000256" key="1">
    <source>
        <dbReference type="SAM" id="MobiDB-lite"/>
    </source>
</evidence>
<gene>
    <name evidence="2" type="ORF">JG687_00017056</name>
</gene>
<evidence type="ECO:0000313" key="3">
    <source>
        <dbReference type="Proteomes" id="UP000688947"/>
    </source>
</evidence>
<protein>
    <submittedName>
        <fullName evidence="2">Uncharacterized protein</fullName>
    </submittedName>
</protein>
<dbReference type="Proteomes" id="UP000688947">
    <property type="component" value="Unassembled WGS sequence"/>
</dbReference>